<name>A0A7X0MVW1_9GAMM</name>
<feature type="transmembrane region" description="Helical" evidence="6">
    <location>
        <begin position="47"/>
        <end position="66"/>
    </location>
</feature>
<dbReference type="InterPro" id="IPR001123">
    <property type="entry name" value="LeuE-type"/>
</dbReference>
<evidence type="ECO:0000256" key="1">
    <source>
        <dbReference type="ARBA" id="ARBA00004651"/>
    </source>
</evidence>
<keyword evidence="3 6" id="KW-0812">Transmembrane</keyword>
<evidence type="ECO:0000256" key="6">
    <source>
        <dbReference type="SAM" id="Phobius"/>
    </source>
</evidence>
<sequence>MEWAVIAVFVPTFFLVSVSPGMCMTLALTLGMAIGVRRTLWMMAGELLGVISVAALAVLGVAQLLLRWPVAFTAIKVVGGAYLMYVGIQCWLSRGKMAFQLGEEQSVSRGSLFMQGLVTACSNPKAWAFNISILPPFLNFEQPIAWQLLTMLGIIAACEFVSMTIYASGGRSLRYLLERDNGAQYLNRISGSLMIAVALWMWFF</sequence>
<comment type="caution">
    <text evidence="7">The sequence shown here is derived from an EMBL/GenBank/DDBJ whole genome shotgun (WGS) entry which is preliminary data.</text>
</comment>
<proteinExistence type="predicted"/>
<dbReference type="Proteomes" id="UP000528457">
    <property type="component" value="Unassembled WGS sequence"/>
</dbReference>
<keyword evidence="2" id="KW-1003">Cell membrane</keyword>
<evidence type="ECO:0000256" key="5">
    <source>
        <dbReference type="ARBA" id="ARBA00023136"/>
    </source>
</evidence>
<accession>A0A7X0MVW1</accession>
<evidence type="ECO:0000313" key="8">
    <source>
        <dbReference type="Proteomes" id="UP000528457"/>
    </source>
</evidence>
<evidence type="ECO:0000313" key="7">
    <source>
        <dbReference type="EMBL" id="MBB6522136.1"/>
    </source>
</evidence>
<feature type="transmembrane region" description="Helical" evidence="6">
    <location>
        <begin position="185"/>
        <end position="203"/>
    </location>
</feature>
<reference evidence="7 8" key="1">
    <citation type="submission" date="2020-08" db="EMBL/GenBank/DDBJ databases">
        <title>Genomic Encyclopedia of Type Strains, Phase IV (KMG-IV): sequencing the most valuable type-strain genomes for metagenomic binning, comparative biology and taxonomic classification.</title>
        <authorList>
            <person name="Goeker M."/>
        </authorList>
    </citation>
    <scope>NUCLEOTIDE SEQUENCE [LARGE SCALE GENOMIC DNA]</scope>
    <source>
        <strain evidence="7 8">DSM 22368</strain>
    </source>
</reference>
<dbReference type="Pfam" id="PF01810">
    <property type="entry name" value="LysE"/>
    <property type="match status" value="1"/>
</dbReference>
<organism evidence="7 8">
    <name type="scientific">Pseudoteredinibacter isoporae</name>
    <dbReference type="NCBI Taxonomy" id="570281"/>
    <lineage>
        <taxon>Bacteria</taxon>
        <taxon>Pseudomonadati</taxon>
        <taxon>Pseudomonadota</taxon>
        <taxon>Gammaproteobacteria</taxon>
        <taxon>Cellvibrionales</taxon>
        <taxon>Cellvibrionaceae</taxon>
        <taxon>Pseudoteredinibacter</taxon>
    </lineage>
</organism>
<keyword evidence="8" id="KW-1185">Reference proteome</keyword>
<comment type="subcellular location">
    <subcellularLocation>
        <location evidence="1">Cell membrane</location>
        <topology evidence="1">Multi-pass membrane protein</topology>
    </subcellularLocation>
</comment>
<keyword evidence="5 6" id="KW-0472">Membrane</keyword>
<dbReference type="GO" id="GO:0042970">
    <property type="term" value="F:homoserine transmembrane transporter activity"/>
    <property type="evidence" value="ECO:0007669"/>
    <property type="project" value="TreeGrafter"/>
</dbReference>
<evidence type="ECO:0000256" key="2">
    <source>
        <dbReference type="ARBA" id="ARBA00022475"/>
    </source>
</evidence>
<dbReference type="AlphaFoldDB" id="A0A7X0MVW1"/>
<feature type="transmembrane region" description="Helical" evidence="6">
    <location>
        <begin position="72"/>
        <end position="92"/>
    </location>
</feature>
<feature type="transmembrane region" description="Helical" evidence="6">
    <location>
        <begin position="6"/>
        <end position="35"/>
    </location>
</feature>
<keyword evidence="4 6" id="KW-1133">Transmembrane helix</keyword>
<dbReference type="PANTHER" id="PTHR30086">
    <property type="entry name" value="ARGININE EXPORTER PROTEIN ARGO"/>
    <property type="match status" value="1"/>
</dbReference>
<dbReference type="InParanoid" id="A0A7X0MVW1"/>
<dbReference type="PANTHER" id="PTHR30086:SF5">
    <property type="entry name" value="HOMOGENTISATE EXPORT PROTEIN"/>
    <property type="match status" value="1"/>
</dbReference>
<evidence type="ECO:0000256" key="3">
    <source>
        <dbReference type="ARBA" id="ARBA00022692"/>
    </source>
</evidence>
<feature type="transmembrane region" description="Helical" evidence="6">
    <location>
        <begin position="144"/>
        <end position="165"/>
    </location>
</feature>
<dbReference type="RefSeq" id="WP_166846660.1">
    <property type="nucleotide sequence ID" value="NZ_JAAONY010000002.1"/>
</dbReference>
<dbReference type="PIRSF" id="PIRSF006324">
    <property type="entry name" value="LeuE"/>
    <property type="match status" value="1"/>
</dbReference>
<protein>
    <submittedName>
        <fullName evidence="7">Threonine/homoserine/homoserine lactone efflux protein</fullName>
    </submittedName>
</protein>
<evidence type="ECO:0000256" key="4">
    <source>
        <dbReference type="ARBA" id="ARBA00022989"/>
    </source>
</evidence>
<dbReference type="EMBL" id="JACHHT010000002">
    <property type="protein sequence ID" value="MBB6522136.1"/>
    <property type="molecule type" value="Genomic_DNA"/>
</dbReference>
<gene>
    <name evidence="7" type="ORF">HNR48_002421</name>
</gene>
<dbReference type="GO" id="GO:0005886">
    <property type="term" value="C:plasma membrane"/>
    <property type="evidence" value="ECO:0007669"/>
    <property type="project" value="UniProtKB-SubCell"/>
</dbReference>